<dbReference type="InterPro" id="IPR001867">
    <property type="entry name" value="OmpR/PhoB-type_DNA-bd"/>
</dbReference>
<feature type="DNA-binding region" description="OmpR/PhoB-type" evidence="7">
    <location>
        <begin position="124"/>
        <end position="228"/>
    </location>
</feature>
<dbReference type="InterPro" id="IPR016032">
    <property type="entry name" value="Sig_transdc_resp-reg_C-effctor"/>
</dbReference>
<dbReference type="PROSITE" id="PS50110">
    <property type="entry name" value="RESPONSE_REGULATORY"/>
    <property type="match status" value="1"/>
</dbReference>
<evidence type="ECO:0000256" key="5">
    <source>
        <dbReference type="ARBA" id="ARBA00023163"/>
    </source>
</evidence>
<evidence type="ECO:0000256" key="1">
    <source>
        <dbReference type="ARBA" id="ARBA00005820"/>
    </source>
</evidence>
<evidence type="ECO:0000256" key="6">
    <source>
        <dbReference type="PROSITE-ProRule" id="PRU00169"/>
    </source>
</evidence>
<keyword evidence="2" id="KW-0902">Two-component regulatory system</keyword>
<keyword evidence="11" id="KW-1185">Reference proteome</keyword>
<dbReference type="Gene3D" id="3.40.50.2300">
    <property type="match status" value="1"/>
</dbReference>
<dbReference type="InterPro" id="IPR036388">
    <property type="entry name" value="WH-like_DNA-bd_sf"/>
</dbReference>
<evidence type="ECO:0000313" key="11">
    <source>
        <dbReference type="Proteomes" id="UP001300012"/>
    </source>
</evidence>
<proteinExistence type="inferred from homology"/>
<dbReference type="InterPro" id="IPR051677">
    <property type="entry name" value="AfsR-DnrI-RedD_regulator"/>
</dbReference>
<keyword evidence="4 7" id="KW-0238">DNA-binding</keyword>
<feature type="domain" description="OmpR/PhoB-type" evidence="9">
    <location>
        <begin position="124"/>
        <end position="228"/>
    </location>
</feature>
<evidence type="ECO:0000313" key="10">
    <source>
        <dbReference type="EMBL" id="MCR8636474.1"/>
    </source>
</evidence>
<sequence length="382" mass="43771">MIRVVLIDDEEHALDMLEIMLLELGNVDIVGKYMNPLQAVQDIKQLQVDAVFMDIEMPVMKGVDAARAIQTVHPGVHIIFTTAYAEYAIEAFEIHSLDYLLKPIKLERLHHSFKRIEEAVTGSNGEHEVNDDPRICCMGGFTVQSGKAESTQLSWRTNKEKELCAFLVHRSGRAVERAVITEALWPESDAEKARSYLHTCISLLRKNIRESGLPIAVQKTGNGYMLDCGSLICDVLELEQLLDKPLEETGLGLQRLERIVALYKGDYMEDCGFNWVYPRREKLLDKYIHSLRKLFLFFKKKGQLTNAKECLGRIVAISPDSEQDSRELMKLHMEMGDRKEAIKVYRQLELEVRERLDVELELETVGLYQQLISSNFRIRSGQ</sequence>
<dbReference type="SMART" id="SM00448">
    <property type="entry name" value="REC"/>
    <property type="match status" value="1"/>
</dbReference>
<comment type="similarity">
    <text evidence="1">Belongs to the AfsR/DnrI/RedD regulatory family.</text>
</comment>
<evidence type="ECO:0000259" key="9">
    <source>
        <dbReference type="PROSITE" id="PS51755"/>
    </source>
</evidence>
<feature type="domain" description="Response regulatory" evidence="8">
    <location>
        <begin position="3"/>
        <end position="117"/>
    </location>
</feature>
<dbReference type="SMART" id="SM00862">
    <property type="entry name" value="Trans_reg_C"/>
    <property type="match status" value="1"/>
</dbReference>
<dbReference type="PANTHER" id="PTHR35807">
    <property type="entry name" value="TRANSCRIPTIONAL REGULATOR REDD-RELATED"/>
    <property type="match status" value="1"/>
</dbReference>
<dbReference type="InterPro" id="IPR005158">
    <property type="entry name" value="BTAD"/>
</dbReference>
<organism evidence="10 11">
    <name type="scientific">Paenibacillus radicis</name>
    <name type="common">ex Xue et al. 2023</name>
    <dbReference type="NCBI Taxonomy" id="2972489"/>
    <lineage>
        <taxon>Bacteria</taxon>
        <taxon>Bacillati</taxon>
        <taxon>Bacillota</taxon>
        <taxon>Bacilli</taxon>
        <taxon>Bacillales</taxon>
        <taxon>Paenibacillaceae</taxon>
        <taxon>Paenibacillus</taxon>
    </lineage>
</organism>
<dbReference type="Proteomes" id="UP001300012">
    <property type="component" value="Unassembled WGS sequence"/>
</dbReference>
<keyword evidence="6" id="KW-0597">Phosphoprotein</keyword>
<dbReference type="Pfam" id="PF00072">
    <property type="entry name" value="Response_reg"/>
    <property type="match status" value="1"/>
</dbReference>
<evidence type="ECO:0000259" key="8">
    <source>
        <dbReference type="PROSITE" id="PS50110"/>
    </source>
</evidence>
<dbReference type="SUPFAM" id="SSF52172">
    <property type="entry name" value="CheY-like"/>
    <property type="match status" value="1"/>
</dbReference>
<accession>A0ABT1YTG6</accession>
<feature type="modified residue" description="4-aspartylphosphate" evidence="6">
    <location>
        <position position="54"/>
    </location>
</feature>
<dbReference type="SMART" id="SM01043">
    <property type="entry name" value="BTAD"/>
    <property type="match status" value="1"/>
</dbReference>
<dbReference type="Pfam" id="PF00486">
    <property type="entry name" value="Trans_reg_C"/>
    <property type="match status" value="1"/>
</dbReference>
<keyword evidence="5" id="KW-0804">Transcription</keyword>
<name>A0ABT1YTG6_9BACL</name>
<dbReference type="Gene3D" id="1.25.40.10">
    <property type="entry name" value="Tetratricopeptide repeat domain"/>
    <property type="match status" value="1"/>
</dbReference>
<evidence type="ECO:0000256" key="4">
    <source>
        <dbReference type="ARBA" id="ARBA00023125"/>
    </source>
</evidence>
<dbReference type="Gene3D" id="1.10.10.10">
    <property type="entry name" value="Winged helix-like DNA-binding domain superfamily/Winged helix DNA-binding domain"/>
    <property type="match status" value="1"/>
</dbReference>
<reference evidence="10 11" key="1">
    <citation type="submission" date="2022-08" db="EMBL/GenBank/DDBJ databases">
        <title>Paenibacillus endoradicis sp. nov., Paenibacillus radicibacter sp. nov and Paenibacillus pararadicis sp. nov., three cold-adapted plant growth-promoting bacteria isolated from root of Larix gmelinii in Great Khingan.</title>
        <authorList>
            <person name="Xue H."/>
        </authorList>
    </citation>
    <scope>NUCLEOTIDE SEQUENCE [LARGE SCALE GENOMIC DNA]</scope>
    <source>
        <strain evidence="10 11">N5-1-1-5</strain>
    </source>
</reference>
<dbReference type="SUPFAM" id="SSF48452">
    <property type="entry name" value="TPR-like"/>
    <property type="match status" value="1"/>
</dbReference>
<dbReference type="InterPro" id="IPR011990">
    <property type="entry name" value="TPR-like_helical_dom_sf"/>
</dbReference>
<dbReference type="Pfam" id="PF03704">
    <property type="entry name" value="BTAD"/>
    <property type="match status" value="1"/>
</dbReference>
<gene>
    <name evidence="10" type="ORF">NV381_35390</name>
</gene>
<dbReference type="InterPro" id="IPR001789">
    <property type="entry name" value="Sig_transdc_resp-reg_receiver"/>
</dbReference>
<evidence type="ECO:0000256" key="7">
    <source>
        <dbReference type="PROSITE-ProRule" id="PRU01091"/>
    </source>
</evidence>
<dbReference type="SUPFAM" id="SSF46894">
    <property type="entry name" value="C-terminal effector domain of the bipartite response regulators"/>
    <property type="match status" value="1"/>
</dbReference>
<dbReference type="PROSITE" id="PS51755">
    <property type="entry name" value="OMPR_PHOB"/>
    <property type="match status" value="1"/>
</dbReference>
<comment type="caution">
    <text evidence="10">The sequence shown here is derived from an EMBL/GenBank/DDBJ whole genome shotgun (WGS) entry which is preliminary data.</text>
</comment>
<dbReference type="RefSeq" id="WP_258217972.1">
    <property type="nucleotide sequence ID" value="NZ_JANQBD010000043.1"/>
</dbReference>
<protein>
    <submittedName>
        <fullName evidence="10">Response regulator</fullName>
    </submittedName>
</protein>
<dbReference type="InterPro" id="IPR011006">
    <property type="entry name" value="CheY-like_superfamily"/>
</dbReference>
<dbReference type="EMBL" id="JANQBD010000043">
    <property type="protein sequence ID" value="MCR8636474.1"/>
    <property type="molecule type" value="Genomic_DNA"/>
</dbReference>
<keyword evidence="3" id="KW-0805">Transcription regulation</keyword>
<evidence type="ECO:0000256" key="3">
    <source>
        <dbReference type="ARBA" id="ARBA00023015"/>
    </source>
</evidence>
<evidence type="ECO:0000256" key="2">
    <source>
        <dbReference type="ARBA" id="ARBA00023012"/>
    </source>
</evidence>